<dbReference type="Pfam" id="PF13812">
    <property type="entry name" value="PPR_3"/>
    <property type="match status" value="1"/>
</dbReference>
<keyword evidence="4" id="KW-1185">Reference proteome</keyword>
<dbReference type="FunFam" id="1.25.40.10:FF:001102">
    <property type="entry name" value="Pentatricopeptide repeat domain 1"/>
    <property type="match status" value="1"/>
</dbReference>
<sequence length="689" mass="77686">MAGMLRSALLRGVFTRNTSVNVIKCASASSNVRRSAVRPSERVHQGPWRRFSESVTSTPPRWTDSNNTSSHASDNVNEEDASDLFGDYSRNFSSRRTFRKTSPELLDTKYRDAEAAPLVEKFRSKTGRKNTTYWYFLQCKRLIREDKLAEALDLFEADMLKGERLRPEEYNYTVLIGGCGRVGYLKKAFQLYNKMKKRGIEPSDATYTALFNACAESPWKQSGLDQAMKLKQELLRKNIPLSAITWHALLKAVAHSGDLKSCFQILREMLQNGHPITQETFHYLLISCVNDKQHGFRLALQVWHQMLRIGIKPDTQNYNILLRVARDCGIGDPSLASALLLKRPEEVTPKLTSGKKSRRSKVKVETSCQPLDMDAFENELFVDTQSHGQAKENDFTLLKEKDPCRIDTSQDETHMLPILSSGSLTCQSQLSTQSSHLPNLLDPSTCHSGVVALGPVNSASDRLALIGNLDGFLEKMSKDGLEPNIKTITLLADVMEAGSQSMQSLINVAKESGVKLDVTFFNTMIRRVAKAGDLYGAKAVKALMVDRGLAANTQTFCSIALACRRQKDAMQLFTDMESCGLVPNAHVYSALISQAFKRLDYAYLQELLRHMHKLQVPPNDVIIRQLEFAAQYPPSYDKLKSRNIYLDKIDGFRGFYREWLEFMPGQETPHPWAKYRSPKPEAEQDGVTI</sequence>
<feature type="repeat" description="PPR" evidence="1">
    <location>
        <begin position="242"/>
        <end position="276"/>
    </location>
</feature>
<dbReference type="Proteomes" id="UP000281406">
    <property type="component" value="Unassembled WGS sequence"/>
</dbReference>
<proteinExistence type="predicted"/>
<dbReference type="PANTHER" id="PTHR24014:SF6">
    <property type="entry name" value="PENTATRICOPEPTIDE REPEAT-CONTAINING PROTEIN 1, MITOCHONDRIAL"/>
    <property type="match status" value="1"/>
</dbReference>
<feature type="repeat" description="PPR" evidence="1">
    <location>
        <begin position="168"/>
        <end position="202"/>
    </location>
</feature>
<dbReference type="AlphaFoldDB" id="A0A3N0XLV2"/>
<dbReference type="InterPro" id="IPR002885">
    <property type="entry name" value="PPR_rpt"/>
</dbReference>
<dbReference type="Pfam" id="PF13041">
    <property type="entry name" value="PPR_2"/>
    <property type="match status" value="1"/>
</dbReference>
<evidence type="ECO:0000256" key="2">
    <source>
        <dbReference type="SAM" id="MobiDB-lite"/>
    </source>
</evidence>
<dbReference type="EMBL" id="RJVU01070129">
    <property type="protein sequence ID" value="ROI62430.1"/>
    <property type="molecule type" value="Genomic_DNA"/>
</dbReference>
<dbReference type="NCBIfam" id="TIGR00756">
    <property type="entry name" value="PPR"/>
    <property type="match status" value="1"/>
</dbReference>
<gene>
    <name evidence="3" type="ORF">DPX16_5103</name>
</gene>
<dbReference type="PANTHER" id="PTHR24014">
    <property type="entry name" value="2-OXOGLUTARATE AND IRON-DEPENDENT OXYGENASE DOMAIN-CONTAINING PROTEIN 2"/>
    <property type="match status" value="1"/>
</dbReference>
<name>A0A3N0XLV2_ANAGA</name>
<dbReference type="GO" id="GO:0042780">
    <property type="term" value="P:tRNA 3'-end processing"/>
    <property type="evidence" value="ECO:0007669"/>
    <property type="project" value="TreeGrafter"/>
</dbReference>
<dbReference type="GO" id="GO:0005759">
    <property type="term" value="C:mitochondrial matrix"/>
    <property type="evidence" value="ECO:0007669"/>
    <property type="project" value="TreeGrafter"/>
</dbReference>
<accession>A0A3N0XLV2</accession>
<evidence type="ECO:0000313" key="4">
    <source>
        <dbReference type="Proteomes" id="UP000281406"/>
    </source>
</evidence>
<dbReference type="PROSITE" id="PS51375">
    <property type="entry name" value="PPR"/>
    <property type="match status" value="2"/>
</dbReference>
<dbReference type="FunFam" id="1.25.40.10:FF:000638">
    <property type="entry name" value="Pentatricopeptide repeat domain 1"/>
    <property type="match status" value="1"/>
</dbReference>
<comment type="caution">
    <text evidence="3">The sequence shown here is derived from an EMBL/GenBank/DDBJ whole genome shotgun (WGS) entry which is preliminary data.</text>
</comment>
<dbReference type="Gene3D" id="1.25.40.10">
    <property type="entry name" value="Tetratricopeptide repeat domain"/>
    <property type="match status" value="3"/>
</dbReference>
<dbReference type="OrthoDB" id="185373at2759"/>
<evidence type="ECO:0000256" key="1">
    <source>
        <dbReference type="PROSITE-ProRule" id="PRU00708"/>
    </source>
</evidence>
<dbReference type="GO" id="GO:0000049">
    <property type="term" value="F:tRNA binding"/>
    <property type="evidence" value="ECO:0007669"/>
    <property type="project" value="TreeGrafter"/>
</dbReference>
<protein>
    <submittedName>
        <fullName evidence="3">Pentatricopeptide repeat-containing protein 1, mitochondrial</fullName>
    </submittedName>
</protein>
<feature type="compositionally biased region" description="Polar residues" evidence="2">
    <location>
        <begin position="53"/>
        <end position="75"/>
    </location>
</feature>
<dbReference type="InterPro" id="IPR011990">
    <property type="entry name" value="TPR-like_helical_dom_sf"/>
</dbReference>
<evidence type="ECO:0000313" key="3">
    <source>
        <dbReference type="EMBL" id="ROI62430.1"/>
    </source>
</evidence>
<reference evidence="3 4" key="1">
    <citation type="submission" date="2018-10" db="EMBL/GenBank/DDBJ databases">
        <title>Genome assembly for a Yunnan-Guizhou Plateau 3E fish, Anabarilius grahami (Regan), and its evolutionary and genetic applications.</title>
        <authorList>
            <person name="Jiang W."/>
        </authorList>
    </citation>
    <scope>NUCLEOTIDE SEQUENCE [LARGE SCALE GENOMIC DNA]</scope>
    <source>
        <strain evidence="3">AG-KIZ</strain>
        <tissue evidence="3">Muscle</tissue>
    </source>
</reference>
<organism evidence="3 4">
    <name type="scientific">Anabarilius grahami</name>
    <name type="common">Kanglang fish</name>
    <name type="synonym">Barilius grahami</name>
    <dbReference type="NCBI Taxonomy" id="495550"/>
    <lineage>
        <taxon>Eukaryota</taxon>
        <taxon>Metazoa</taxon>
        <taxon>Chordata</taxon>
        <taxon>Craniata</taxon>
        <taxon>Vertebrata</taxon>
        <taxon>Euteleostomi</taxon>
        <taxon>Actinopterygii</taxon>
        <taxon>Neopterygii</taxon>
        <taxon>Teleostei</taxon>
        <taxon>Ostariophysi</taxon>
        <taxon>Cypriniformes</taxon>
        <taxon>Xenocyprididae</taxon>
        <taxon>Xenocypridinae</taxon>
        <taxon>Xenocypridinae incertae sedis</taxon>
        <taxon>Anabarilius</taxon>
    </lineage>
</organism>
<feature type="region of interest" description="Disordered" evidence="2">
    <location>
        <begin position="36"/>
        <end position="78"/>
    </location>
</feature>